<dbReference type="CDD" id="cd00267">
    <property type="entry name" value="ABC_ATPase"/>
    <property type="match status" value="1"/>
</dbReference>
<sequence length="629" mass="73474">MKIDKIYIKNFRSIKNTTVDFDKDFKILIGKNEAGKSNVLNALSYLNSEKKYDQDDIREPLPEEEEVEESTIGFRFKFSQKGKEEVFNKIAKYIYTKSFQEKIIKDYSSKEYFIRDLCSHMSSGIHTVDLINESRKTQYYSLLFSDKWSFVGDWVKLKKGQNSPFGEKPFKIFNKKDINTDLYDRFEPITVEGLYRIIGQEVINYIKANLPEVLFWSYKEENLLPSSIPIVNFTSNPESYIPLKNMFNLAGIDNISEKISEAQNGRSNRLENLLSRVAKKTTEHFKDIWPEYKQIKFSLSPNGTNIEVRIQEKNKFHLDQRSDGFKRFITFLLYISATAQSEYLSDKLILIDEPDLGLHPSGIRLLRNRLIEISKSNQIIVTTHSIFMIDNEDIDRHYIIEKKNEITETISPNDDNILTEEVLFRALGYSIYDTLKSTIILFEGWKDKFLFKTAIASTPQSYIYLKKEYAKIGISHSKGVKHIKNLTPFFELANRKCFIISDNDTPAIEKQKEFKKEKFYGSWLRYNEIDSSRKEKTGEDFLKPNYLDKTWDKIKSSHNIPDEIILNHSSSKGVIDSLKKELSSKKITAIKDIIDDFKDQLFEGLSRINITDNYYELLVKLSKIINSKD</sequence>
<feature type="domain" description="Endonuclease GajA/Old nuclease/RecF-like AAA" evidence="1">
    <location>
        <begin position="1"/>
        <end position="389"/>
    </location>
</feature>
<comment type="caution">
    <text evidence="2">The sequence shown here is derived from an EMBL/GenBank/DDBJ whole genome shotgun (WGS) entry which is preliminary data.</text>
</comment>
<keyword evidence="3" id="KW-1185">Reference proteome</keyword>
<dbReference type="EMBL" id="JBHULH010000012">
    <property type="protein sequence ID" value="MFD2568805.1"/>
    <property type="molecule type" value="Genomic_DNA"/>
</dbReference>
<dbReference type="Gene3D" id="3.40.50.300">
    <property type="entry name" value="P-loop containing nucleotide triphosphate hydrolases"/>
    <property type="match status" value="2"/>
</dbReference>
<dbReference type="PANTHER" id="PTHR43581">
    <property type="entry name" value="ATP/GTP PHOSPHATASE"/>
    <property type="match status" value="1"/>
</dbReference>
<dbReference type="InterPro" id="IPR027417">
    <property type="entry name" value="P-loop_NTPase"/>
</dbReference>
<dbReference type="SUPFAM" id="SSF52540">
    <property type="entry name" value="P-loop containing nucleoside triphosphate hydrolases"/>
    <property type="match status" value="1"/>
</dbReference>
<dbReference type="PANTHER" id="PTHR43581:SF4">
    <property type="entry name" value="ATP_GTP PHOSPHATASE"/>
    <property type="match status" value="1"/>
</dbReference>
<dbReference type="Proteomes" id="UP001597508">
    <property type="component" value="Unassembled WGS sequence"/>
</dbReference>
<proteinExistence type="predicted"/>
<dbReference type="InterPro" id="IPR051396">
    <property type="entry name" value="Bact_Antivir_Def_Nuclease"/>
</dbReference>
<gene>
    <name evidence="2" type="ORF">ACFSRZ_15625</name>
</gene>
<accession>A0ABW5LVJ1</accession>
<dbReference type="GO" id="GO:0004519">
    <property type="term" value="F:endonuclease activity"/>
    <property type="evidence" value="ECO:0007669"/>
    <property type="project" value="UniProtKB-KW"/>
</dbReference>
<dbReference type="InterPro" id="IPR041685">
    <property type="entry name" value="AAA_GajA/Old/RecF-like"/>
</dbReference>
<reference evidence="3" key="1">
    <citation type="journal article" date="2019" name="Int. J. Syst. Evol. Microbiol.">
        <title>The Global Catalogue of Microorganisms (GCM) 10K type strain sequencing project: providing services to taxonomists for standard genome sequencing and annotation.</title>
        <authorList>
            <consortium name="The Broad Institute Genomics Platform"/>
            <consortium name="The Broad Institute Genome Sequencing Center for Infectious Disease"/>
            <person name="Wu L."/>
            <person name="Ma J."/>
        </authorList>
    </citation>
    <scope>NUCLEOTIDE SEQUENCE [LARGE SCALE GENOMIC DNA]</scope>
    <source>
        <strain evidence="3">KCTC 52127</strain>
    </source>
</reference>
<name>A0ABW5LVJ1_9FLAO</name>
<keyword evidence="2" id="KW-0255">Endonuclease</keyword>
<protein>
    <submittedName>
        <fullName evidence="2">ATP-dependent endonuclease</fullName>
    </submittedName>
</protein>
<evidence type="ECO:0000313" key="3">
    <source>
        <dbReference type="Proteomes" id="UP001597508"/>
    </source>
</evidence>
<dbReference type="Pfam" id="PF13175">
    <property type="entry name" value="AAA_15"/>
    <property type="match status" value="1"/>
</dbReference>
<evidence type="ECO:0000313" key="2">
    <source>
        <dbReference type="EMBL" id="MFD2568805.1"/>
    </source>
</evidence>
<keyword evidence="2" id="KW-0378">Hydrolase</keyword>
<evidence type="ECO:0000259" key="1">
    <source>
        <dbReference type="Pfam" id="PF13175"/>
    </source>
</evidence>
<organism evidence="2 3">
    <name type="scientific">Pseudotenacibaculum haliotis</name>
    <dbReference type="NCBI Taxonomy" id="1862138"/>
    <lineage>
        <taxon>Bacteria</taxon>
        <taxon>Pseudomonadati</taxon>
        <taxon>Bacteroidota</taxon>
        <taxon>Flavobacteriia</taxon>
        <taxon>Flavobacteriales</taxon>
        <taxon>Flavobacteriaceae</taxon>
        <taxon>Pseudotenacibaculum</taxon>
    </lineage>
</organism>
<keyword evidence="2" id="KW-0540">Nuclease</keyword>
<dbReference type="RefSeq" id="WP_379667511.1">
    <property type="nucleotide sequence ID" value="NZ_JBHULH010000012.1"/>
</dbReference>